<dbReference type="EMBL" id="VRTS01000012">
    <property type="protein sequence ID" value="TXK59654.1"/>
    <property type="molecule type" value="Genomic_DNA"/>
</dbReference>
<dbReference type="OrthoDB" id="9779889at2"/>
<dbReference type="InterPro" id="IPR001623">
    <property type="entry name" value="DnaJ_domain"/>
</dbReference>
<comment type="caution">
    <text evidence="4">The sequence shown here is derived from an EMBL/GenBank/DDBJ whole genome shotgun (WGS) entry which is preliminary data.</text>
</comment>
<protein>
    <submittedName>
        <fullName evidence="4">DnaJ domain-containing protein</fullName>
    </submittedName>
</protein>
<reference evidence="4 5" key="1">
    <citation type="submission" date="2019-08" db="EMBL/GenBank/DDBJ databases">
        <authorList>
            <person name="Karlyshev A.V."/>
        </authorList>
    </citation>
    <scope>NUCLEOTIDE SEQUENCE [LARGE SCALE GENOMIC DNA]</scope>
    <source>
        <strain evidence="4 5">Alg18-2.2</strain>
    </source>
</reference>
<dbReference type="AlphaFoldDB" id="A0A5C8KJT4"/>
<feature type="region of interest" description="Disordered" evidence="2">
    <location>
        <begin position="277"/>
        <end position="309"/>
    </location>
</feature>
<keyword evidence="1" id="KW-0143">Chaperone</keyword>
<dbReference type="CDD" id="cd06257">
    <property type="entry name" value="DnaJ"/>
    <property type="match status" value="1"/>
</dbReference>
<name>A0A5C8KJT4_9GAMM</name>
<evidence type="ECO:0000313" key="4">
    <source>
        <dbReference type="EMBL" id="TXK59654.1"/>
    </source>
</evidence>
<dbReference type="Pfam" id="PF00226">
    <property type="entry name" value="DnaJ"/>
    <property type="match status" value="1"/>
</dbReference>
<dbReference type="GO" id="GO:0005737">
    <property type="term" value="C:cytoplasm"/>
    <property type="evidence" value="ECO:0007669"/>
    <property type="project" value="TreeGrafter"/>
</dbReference>
<dbReference type="InterPro" id="IPR008971">
    <property type="entry name" value="HSP40/DnaJ_pept-bd"/>
</dbReference>
<dbReference type="GO" id="GO:0051082">
    <property type="term" value="F:unfolded protein binding"/>
    <property type="evidence" value="ECO:0007669"/>
    <property type="project" value="InterPro"/>
</dbReference>
<dbReference type="PANTHER" id="PTHR43096">
    <property type="entry name" value="DNAJ HOMOLOG 1, MITOCHONDRIAL-RELATED"/>
    <property type="match status" value="1"/>
</dbReference>
<feature type="compositionally biased region" description="Basic residues" evidence="2">
    <location>
        <begin position="281"/>
        <end position="292"/>
    </location>
</feature>
<dbReference type="Pfam" id="PF01556">
    <property type="entry name" value="DnaJ_C"/>
    <property type="match status" value="1"/>
</dbReference>
<dbReference type="Gene3D" id="2.60.260.20">
    <property type="entry name" value="Urease metallochaperone UreE, N-terminal domain"/>
    <property type="match status" value="1"/>
</dbReference>
<feature type="compositionally biased region" description="Low complexity" evidence="2">
    <location>
        <begin position="132"/>
        <end position="142"/>
    </location>
</feature>
<dbReference type="PRINTS" id="PR00625">
    <property type="entry name" value="JDOMAIN"/>
</dbReference>
<dbReference type="InterPro" id="IPR036869">
    <property type="entry name" value="J_dom_sf"/>
</dbReference>
<feature type="domain" description="J" evidence="3">
    <location>
        <begin position="5"/>
        <end position="69"/>
    </location>
</feature>
<dbReference type="GO" id="GO:0042026">
    <property type="term" value="P:protein refolding"/>
    <property type="evidence" value="ECO:0007669"/>
    <property type="project" value="TreeGrafter"/>
</dbReference>
<feature type="region of interest" description="Disordered" evidence="2">
    <location>
        <begin position="118"/>
        <end position="142"/>
    </location>
</feature>
<dbReference type="SUPFAM" id="SSF46565">
    <property type="entry name" value="Chaperone J-domain"/>
    <property type="match status" value="1"/>
</dbReference>
<evidence type="ECO:0000259" key="3">
    <source>
        <dbReference type="PROSITE" id="PS50076"/>
    </source>
</evidence>
<dbReference type="PROSITE" id="PS50076">
    <property type="entry name" value="DNAJ_2"/>
    <property type="match status" value="1"/>
</dbReference>
<sequence>MQFKDYYQTLGVEPGAGEAEIKTAYRRLARKYHPDVSKEAGAEDKFKAVSEAYEVLRDSAKRAQYDQLRAGGFRPGEEFRPPPGFGGGGGAPHGFEFEFGDDGGGGFSDFFESLFGRMRSGRPGPGGGPAQGPGAHAGHAGHAVHGDVHAKLAIPLELAFTGGKQRINVDGRTLEVKIPAGVRQGQVIRLAGQAGGGRHLLLEVAYRPHPQFEVDGRNILYNLPVAPWEAGLGAASTCRRWEDGSRCGSRRVRTPGESCAFAAAACRGSRPATRSSCSRCAPRRRRATRRRPPTSAWPRPSTSTRGRTERAPAINCLTCACPGGTLAGSRARGGWVRKIQGVDDACIQGRRDAGSLCVDVHARAGRGAGLREFRDRGGIHSGPADR</sequence>
<evidence type="ECO:0000256" key="1">
    <source>
        <dbReference type="ARBA" id="ARBA00023186"/>
    </source>
</evidence>
<dbReference type="SUPFAM" id="SSF49493">
    <property type="entry name" value="HSP40/DnaJ peptide-binding domain"/>
    <property type="match status" value="1"/>
</dbReference>
<dbReference type="InterPro" id="IPR002939">
    <property type="entry name" value="DnaJ_C"/>
</dbReference>
<dbReference type="PANTHER" id="PTHR43096:SF52">
    <property type="entry name" value="DNAJ HOMOLOG 1, MITOCHONDRIAL-RELATED"/>
    <property type="match status" value="1"/>
</dbReference>
<feature type="compositionally biased region" description="Low complexity" evidence="2">
    <location>
        <begin position="293"/>
        <end position="305"/>
    </location>
</feature>
<organism evidence="4 5">
    <name type="scientific">Alkalisalibacterium limincola</name>
    <dbReference type="NCBI Taxonomy" id="2699169"/>
    <lineage>
        <taxon>Bacteria</taxon>
        <taxon>Pseudomonadati</taxon>
        <taxon>Pseudomonadota</taxon>
        <taxon>Gammaproteobacteria</taxon>
        <taxon>Lysobacterales</taxon>
        <taxon>Lysobacteraceae</taxon>
        <taxon>Alkalisalibacterium</taxon>
    </lineage>
</organism>
<dbReference type="PROSITE" id="PS00636">
    <property type="entry name" value="DNAJ_1"/>
    <property type="match status" value="1"/>
</dbReference>
<dbReference type="InterPro" id="IPR018253">
    <property type="entry name" value="DnaJ_domain_CS"/>
</dbReference>
<dbReference type="SMART" id="SM00271">
    <property type="entry name" value="DnaJ"/>
    <property type="match status" value="1"/>
</dbReference>
<accession>A0A5C8KJT4</accession>
<proteinExistence type="predicted"/>
<dbReference type="Gene3D" id="1.10.287.110">
    <property type="entry name" value="DnaJ domain"/>
    <property type="match status" value="1"/>
</dbReference>
<evidence type="ECO:0000313" key="5">
    <source>
        <dbReference type="Proteomes" id="UP000321248"/>
    </source>
</evidence>
<gene>
    <name evidence="4" type="ORF">FU658_13510</name>
</gene>
<evidence type="ECO:0000256" key="2">
    <source>
        <dbReference type="SAM" id="MobiDB-lite"/>
    </source>
</evidence>
<keyword evidence="5" id="KW-1185">Reference proteome</keyword>
<dbReference type="Proteomes" id="UP000321248">
    <property type="component" value="Unassembled WGS sequence"/>
</dbReference>